<dbReference type="PROSITE" id="PS51186">
    <property type="entry name" value="GNAT"/>
    <property type="match status" value="1"/>
</dbReference>
<name>A0AA40VRN6_9NOST</name>
<dbReference type="Pfam" id="PF00583">
    <property type="entry name" value="Acetyltransf_1"/>
    <property type="match status" value="1"/>
</dbReference>
<reference evidence="2" key="1">
    <citation type="submission" date="2019-07" db="EMBL/GenBank/DDBJ databases">
        <title>Toxilogical consequences of a new and cryptic species of cyanobacteria (Komarekiella delphini-convector) recovered from the epidermis of a bottlenose dolphin and 1500 ft. in the air.</title>
        <authorList>
            <person name="Brown A.O."/>
            <person name="Dvorak P."/>
            <person name="Villanueva C.D."/>
            <person name="Foss A.J."/>
            <person name="Garvey A.D."/>
            <person name="Gibson Q.A."/>
            <person name="Johansen J.R."/>
            <person name="Casamatta D.A."/>
        </authorList>
    </citation>
    <scope>NUCLEOTIDE SEQUENCE</scope>
    <source>
        <strain evidence="2">SJRDD-AB1</strain>
    </source>
</reference>
<accession>A0AA40VRN6</accession>
<dbReference type="InterPro" id="IPR000182">
    <property type="entry name" value="GNAT_dom"/>
</dbReference>
<dbReference type="InterPro" id="IPR016181">
    <property type="entry name" value="Acyl_CoA_acyltransferase"/>
</dbReference>
<dbReference type="CDD" id="cd04301">
    <property type="entry name" value="NAT_SF"/>
    <property type="match status" value="1"/>
</dbReference>
<dbReference type="AlphaFoldDB" id="A0AA40VRN6"/>
<dbReference type="Proteomes" id="UP001165986">
    <property type="component" value="Unassembled WGS sequence"/>
</dbReference>
<keyword evidence="3" id="KW-1185">Reference proteome</keyword>
<dbReference type="GO" id="GO:0016747">
    <property type="term" value="F:acyltransferase activity, transferring groups other than amino-acyl groups"/>
    <property type="evidence" value="ECO:0007669"/>
    <property type="project" value="InterPro"/>
</dbReference>
<evidence type="ECO:0000313" key="3">
    <source>
        <dbReference type="Proteomes" id="UP001165986"/>
    </source>
</evidence>
<organism evidence="2 3">
    <name type="scientific">Komarekiella delphini-convector SJRDD-AB1</name>
    <dbReference type="NCBI Taxonomy" id="2593771"/>
    <lineage>
        <taxon>Bacteria</taxon>
        <taxon>Bacillati</taxon>
        <taxon>Cyanobacteriota</taxon>
        <taxon>Cyanophyceae</taxon>
        <taxon>Nostocales</taxon>
        <taxon>Nostocaceae</taxon>
        <taxon>Komarekiella</taxon>
        <taxon>Komarekiella delphini-convector</taxon>
    </lineage>
</organism>
<feature type="domain" description="N-acetyltransferase" evidence="1">
    <location>
        <begin position="7"/>
        <end position="151"/>
    </location>
</feature>
<evidence type="ECO:0000313" key="2">
    <source>
        <dbReference type="EMBL" id="MBD6616456.1"/>
    </source>
</evidence>
<evidence type="ECO:0000259" key="1">
    <source>
        <dbReference type="PROSITE" id="PS51186"/>
    </source>
</evidence>
<protein>
    <submittedName>
        <fullName evidence="2">GNAT family N-acetyltransferase</fullName>
    </submittedName>
</protein>
<comment type="caution">
    <text evidence="2">The sequence shown here is derived from an EMBL/GenBank/DDBJ whole genome shotgun (WGS) entry which is preliminary data.</text>
</comment>
<dbReference type="Gene3D" id="3.40.630.30">
    <property type="match status" value="1"/>
</dbReference>
<dbReference type="EMBL" id="VJXY01000010">
    <property type="protein sequence ID" value="MBD6616456.1"/>
    <property type="molecule type" value="Genomic_DNA"/>
</dbReference>
<sequence length="165" mass="18440">MFAQMSYHVRNTTQDDIPDLEKLLVAFMQETFQRTWGGTTQKLAQDGFGAEFEMVVAEAKNQQLTAFAAWASSYDLHYCLKGGEVIDLFVDPAYQGWGVATKLIFAIATQIQQQGGLYIKGQASRTQAFNVSISGVRDVFREPIVMCLDALFGDWQSYQVKVCAT</sequence>
<proteinExistence type="predicted"/>
<gene>
    <name evidence="2" type="ORF">FNW02_11560</name>
</gene>
<dbReference type="SUPFAM" id="SSF55729">
    <property type="entry name" value="Acyl-CoA N-acyltransferases (Nat)"/>
    <property type="match status" value="1"/>
</dbReference>